<dbReference type="SUPFAM" id="SSF52317">
    <property type="entry name" value="Class I glutamine amidotransferase-like"/>
    <property type="match status" value="1"/>
</dbReference>
<dbReference type="NCBIfam" id="NF005458">
    <property type="entry name" value="PRK07053.1"/>
    <property type="match status" value="1"/>
</dbReference>
<evidence type="ECO:0000313" key="3">
    <source>
        <dbReference type="Proteomes" id="UP001139319"/>
    </source>
</evidence>
<dbReference type="PANTHER" id="PTHR42695">
    <property type="entry name" value="GLUTAMINE AMIDOTRANSFERASE YLR126C-RELATED"/>
    <property type="match status" value="1"/>
</dbReference>
<dbReference type="AlphaFoldDB" id="A0A9X2KX59"/>
<dbReference type="EMBL" id="JAMFTH010000008">
    <property type="protein sequence ID" value="MCP8900930.1"/>
    <property type="molecule type" value="Genomic_DNA"/>
</dbReference>
<protein>
    <submittedName>
        <fullName evidence="2">Glutamine amidotransferase</fullName>
    </submittedName>
</protein>
<gene>
    <name evidence="2" type="ORF">M6D89_16620</name>
</gene>
<keyword evidence="3" id="KW-1185">Reference proteome</keyword>
<dbReference type="GO" id="GO:0005829">
    <property type="term" value="C:cytosol"/>
    <property type="evidence" value="ECO:0007669"/>
    <property type="project" value="TreeGrafter"/>
</dbReference>
<reference evidence="2" key="2">
    <citation type="submission" date="2023-01" db="EMBL/GenBank/DDBJ databases">
        <title>Gilvimarinus xylanilyticus HB14 isolated from Caulerpa lentillifera aquaculture base in Hainan, China.</title>
        <authorList>
            <person name="Zhang Y.-J."/>
        </authorList>
    </citation>
    <scope>NUCLEOTIDE SEQUENCE</scope>
    <source>
        <strain evidence="2">HB14</strain>
    </source>
</reference>
<dbReference type="InterPro" id="IPR044992">
    <property type="entry name" value="ChyE-like"/>
</dbReference>
<feature type="domain" description="Glutamine amidotransferase" evidence="1">
    <location>
        <begin position="21"/>
        <end position="181"/>
    </location>
</feature>
<dbReference type="Pfam" id="PF00117">
    <property type="entry name" value="GATase"/>
    <property type="match status" value="1"/>
</dbReference>
<keyword evidence="2" id="KW-0315">Glutamine amidotransferase</keyword>
<evidence type="ECO:0000313" key="2">
    <source>
        <dbReference type="EMBL" id="MCP8900930.1"/>
    </source>
</evidence>
<reference evidence="2" key="1">
    <citation type="submission" date="2022-05" db="EMBL/GenBank/DDBJ databases">
        <authorList>
            <person name="Sun H.-N."/>
        </authorList>
    </citation>
    <scope>NUCLEOTIDE SEQUENCE</scope>
    <source>
        <strain evidence="2">HB14</strain>
    </source>
</reference>
<proteinExistence type="predicted"/>
<dbReference type="PROSITE" id="PS51273">
    <property type="entry name" value="GATASE_TYPE_1"/>
    <property type="match status" value="1"/>
</dbReference>
<dbReference type="Gene3D" id="3.40.50.880">
    <property type="match status" value="1"/>
</dbReference>
<dbReference type="InterPro" id="IPR017926">
    <property type="entry name" value="GATASE"/>
</dbReference>
<dbReference type="CDD" id="cd01741">
    <property type="entry name" value="GATase1_1"/>
    <property type="match status" value="1"/>
</dbReference>
<accession>A0A9X2KX59</accession>
<evidence type="ECO:0000259" key="1">
    <source>
        <dbReference type="Pfam" id="PF00117"/>
    </source>
</evidence>
<dbReference type="RefSeq" id="WP_253969215.1">
    <property type="nucleotide sequence ID" value="NZ_JAMFTH010000008.1"/>
</dbReference>
<name>A0A9X2KX59_9GAMM</name>
<dbReference type="InterPro" id="IPR029062">
    <property type="entry name" value="Class_I_gatase-like"/>
</dbReference>
<organism evidence="2 3">
    <name type="scientific">Gilvimarinus xylanilyticus</name>
    <dbReference type="NCBI Taxonomy" id="2944139"/>
    <lineage>
        <taxon>Bacteria</taxon>
        <taxon>Pseudomonadati</taxon>
        <taxon>Pseudomonadota</taxon>
        <taxon>Gammaproteobacteria</taxon>
        <taxon>Cellvibrionales</taxon>
        <taxon>Cellvibrionaceae</taxon>
        <taxon>Gilvimarinus</taxon>
    </lineage>
</organism>
<comment type="caution">
    <text evidence="2">The sequence shown here is derived from an EMBL/GenBank/DDBJ whole genome shotgun (WGS) entry which is preliminary data.</text>
</comment>
<dbReference type="Proteomes" id="UP001139319">
    <property type="component" value="Unassembled WGS sequence"/>
</dbReference>
<dbReference type="PANTHER" id="PTHR42695:SF5">
    <property type="entry name" value="GLUTAMINE AMIDOTRANSFERASE YLR126C-RELATED"/>
    <property type="match status" value="1"/>
</dbReference>
<sequence>MKTALALYHIDFEKLGTLEPVLAERGYQLEYINACTADLTRIDASEPELLIILGGPMGVDDGDLYPFMKTELELVKRRLESGKPLLGICLGAQFIARAAGAAVKPSGVKEIGFVPIKLTPEGEASPLAALKDTPVLHWHGDAFAIPDQAVHLASTDICATQAFSLGDNVLALQFHLEADPQHIERWLVGHNCEISGAGIDPRDIRRQAGQATGLAAKAREVLSAWLNQLGPGSLA</sequence>